<evidence type="ECO:0000256" key="1">
    <source>
        <dbReference type="SAM" id="Phobius"/>
    </source>
</evidence>
<evidence type="ECO:0000313" key="2">
    <source>
        <dbReference type="EMBL" id="SHF76112.1"/>
    </source>
</evidence>
<dbReference type="RefSeq" id="WP_073365103.1">
    <property type="nucleotide sequence ID" value="NZ_FQVQ01000018.1"/>
</dbReference>
<dbReference type="Proteomes" id="UP000184147">
    <property type="component" value="Unassembled WGS sequence"/>
</dbReference>
<sequence>MKNTFGRGLHLLFVFVGVFHIIQKDWGQALIYLGLGLAFDPFTPTQAWNNKPLWQKTVLLSELILVLVSGVLLFSTSHFN</sequence>
<keyword evidence="1" id="KW-0812">Transmembrane</keyword>
<name>A0A1M5EAI7_9FLAO</name>
<proteinExistence type="predicted"/>
<keyword evidence="1" id="KW-0472">Membrane</keyword>
<reference evidence="2 3" key="1">
    <citation type="submission" date="2016-11" db="EMBL/GenBank/DDBJ databases">
        <authorList>
            <person name="Jaros S."/>
            <person name="Januszkiewicz K."/>
            <person name="Wedrychowicz H."/>
        </authorList>
    </citation>
    <scope>NUCLEOTIDE SEQUENCE [LARGE SCALE GENOMIC DNA]</scope>
    <source>
        <strain evidence="2 3">DSM 25660</strain>
    </source>
</reference>
<gene>
    <name evidence="2" type="ORF">SAMN05444377_11830</name>
</gene>
<protein>
    <submittedName>
        <fullName evidence="2">Uncharacterized protein</fullName>
    </submittedName>
</protein>
<organism evidence="2 3">
    <name type="scientific">Flavobacterium fontis</name>
    <dbReference type="NCBI Taxonomy" id="1124188"/>
    <lineage>
        <taxon>Bacteria</taxon>
        <taxon>Pseudomonadati</taxon>
        <taxon>Bacteroidota</taxon>
        <taxon>Flavobacteriia</taxon>
        <taxon>Flavobacteriales</taxon>
        <taxon>Flavobacteriaceae</taxon>
        <taxon>Flavobacterium</taxon>
    </lineage>
</organism>
<keyword evidence="3" id="KW-1185">Reference proteome</keyword>
<dbReference type="EMBL" id="FQVQ01000018">
    <property type="protein sequence ID" value="SHF76112.1"/>
    <property type="molecule type" value="Genomic_DNA"/>
</dbReference>
<dbReference type="STRING" id="1124188.SAMN05444377_11830"/>
<feature type="transmembrane region" description="Helical" evidence="1">
    <location>
        <begin position="53"/>
        <end position="74"/>
    </location>
</feature>
<evidence type="ECO:0000313" key="3">
    <source>
        <dbReference type="Proteomes" id="UP000184147"/>
    </source>
</evidence>
<dbReference type="OrthoDB" id="962439at2"/>
<dbReference type="AlphaFoldDB" id="A0A1M5EAI7"/>
<accession>A0A1M5EAI7</accession>
<keyword evidence="1" id="KW-1133">Transmembrane helix</keyword>